<dbReference type="Gene3D" id="3.10.290.10">
    <property type="entry name" value="RNA-binding S4 domain"/>
    <property type="match status" value="1"/>
</dbReference>
<evidence type="ECO:0000256" key="3">
    <source>
        <dbReference type="ARBA" id="ARBA00022884"/>
    </source>
</evidence>
<feature type="active site" evidence="5">
    <location>
        <position position="165"/>
    </location>
</feature>
<dbReference type="CDD" id="cd00165">
    <property type="entry name" value="S4"/>
    <property type="match status" value="1"/>
</dbReference>
<dbReference type="PROSITE" id="PS01129">
    <property type="entry name" value="PSI_RLU"/>
    <property type="match status" value="1"/>
</dbReference>
<sequence>MGPEPNPKLGKRRRSVGRRRLIHDRSDADVHRFFVEKEYEGVRLDVYLTERVDGLSRSYLKRLLEDGQALLNGRTAKAGAKLKTGDAVELSVPEAVELSLEPEDIPLDIVYEDEDLAVINKPCGMVVHPAAGNLTGTLVNALLHHMDHLSGINGVIRPGIVHRLDKETSGLLVVAKNDRAHRFLAEQLKGHTLGRTYLAVVYGNFREDGGTVNEPIGRHPVHRKRMAVVEGGKQAVTHYRVLERYQTAALIECRLETGRTHQIRVHMAKLGHPVVGDELYGPAKGSLGIAEGQALHAWRIRFVHPRTDETMELEAAPPEAFQELVEKLRKKSGYPV</sequence>
<comment type="caution">
    <text evidence="9">The sequence shown here is derived from an EMBL/GenBank/DDBJ whole genome shotgun (WGS) entry which is preliminary data.</text>
</comment>
<evidence type="ECO:0000256" key="2">
    <source>
        <dbReference type="ARBA" id="ARBA00010876"/>
    </source>
</evidence>
<dbReference type="GO" id="GO:0000455">
    <property type="term" value="P:enzyme-directed rRNA pseudouridine synthesis"/>
    <property type="evidence" value="ECO:0007669"/>
    <property type="project" value="UniProtKB-ARBA"/>
</dbReference>
<evidence type="ECO:0000256" key="7">
    <source>
        <dbReference type="RuleBase" id="RU362028"/>
    </source>
</evidence>
<dbReference type="CDD" id="cd02869">
    <property type="entry name" value="PseudoU_synth_RluA_like"/>
    <property type="match status" value="1"/>
</dbReference>
<evidence type="ECO:0000259" key="8">
    <source>
        <dbReference type="SMART" id="SM00363"/>
    </source>
</evidence>
<dbReference type="AlphaFoldDB" id="A0A926D6A6"/>
<dbReference type="InterPro" id="IPR006224">
    <property type="entry name" value="PsdUridine_synth_RluA-like_CS"/>
</dbReference>
<feature type="domain" description="RNA-binding S4" evidence="8">
    <location>
        <begin position="42"/>
        <end position="106"/>
    </location>
</feature>
<dbReference type="InterPro" id="IPR002942">
    <property type="entry name" value="S4_RNA-bd"/>
</dbReference>
<dbReference type="PANTHER" id="PTHR21600">
    <property type="entry name" value="MITOCHONDRIAL RNA PSEUDOURIDINE SYNTHASE"/>
    <property type="match status" value="1"/>
</dbReference>
<dbReference type="GO" id="GO:0003723">
    <property type="term" value="F:RNA binding"/>
    <property type="evidence" value="ECO:0007669"/>
    <property type="project" value="UniProtKB-KW"/>
</dbReference>
<dbReference type="InterPro" id="IPR020103">
    <property type="entry name" value="PsdUridine_synth_cat_dom_sf"/>
</dbReference>
<dbReference type="PROSITE" id="PS50889">
    <property type="entry name" value="S4"/>
    <property type="match status" value="1"/>
</dbReference>
<evidence type="ECO:0000256" key="6">
    <source>
        <dbReference type="PROSITE-ProRule" id="PRU00182"/>
    </source>
</evidence>
<dbReference type="PANTHER" id="PTHR21600:SF44">
    <property type="entry name" value="RIBOSOMAL LARGE SUBUNIT PSEUDOURIDINE SYNTHASE D"/>
    <property type="match status" value="1"/>
</dbReference>
<dbReference type="InterPro" id="IPR050188">
    <property type="entry name" value="RluA_PseudoU_synthase"/>
</dbReference>
<evidence type="ECO:0000256" key="1">
    <source>
        <dbReference type="ARBA" id="ARBA00000073"/>
    </source>
</evidence>
<name>A0A926D6A6_9FIRM</name>
<dbReference type="NCBIfam" id="TIGR00005">
    <property type="entry name" value="rluA_subfam"/>
    <property type="match status" value="1"/>
</dbReference>
<organism evidence="9 10">
    <name type="scientific">Gehongia tenuis</name>
    <dbReference type="NCBI Taxonomy" id="2763655"/>
    <lineage>
        <taxon>Bacteria</taxon>
        <taxon>Bacillati</taxon>
        <taxon>Bacillota</taxon>
        <taxon>Clostridia</taxon>
        <taxon>Christensenellales</taxon>
        <taxon>Christensenellaceae</taxon>
        <taxon>Gehongia</taxon>
    </lineage>
</organism>
<protein>
    <recommendedName>
        <fullName evidence="7">Pseudouridine synthase</fullName>
        <ecNumber evidence="7">5.4.99.-</ecNumber>
    </recommendedName>
</protein>
<dbReference type="InterPro" id="IPR006145">
    <property type="entry name" value="PsdUridine_synth_RsuA/RluA"/>
</dbReference>
<dbReference type="Proteomes" id="UP000623172">
    <property type="component" value="Unassembled WGS sequence"/>
</dbReference>
<evidence type="ECO:0000256" key="4">
    <source>
        <dbReference type="ARBA" id="ARBA00023235"/>
    </source>
</evidence>
<comment type="function">
    <text evidence="7">Responsible for synthesis of pseudouridine from uracil.</text>
</comment>
<proteinExistence type="inferred from homology"/>
<dbReference type="Pfam" id="PF00849">
    <property type="entry name" value="PseudoU_synth_2"/>
    <property type="match status" value="1"/>
</dbReference>
<gene>
    <name evidence="9" type="ORF">H8696_10020</name>
</gene>
<dbReference type="GO" id="GO:0120159">
    <property type="term" value="F:rRNA pseudouridine synthase activity"/>
    <property type="evidence" value="ECO:0007669"/>
    <property type="project" value="UniProtKB-ARBA"/>
</dbReference>
<evidence type="ECO:0000313" key="10">
    <source>
        <dbReference type="Proteomes" id="UP000623172"/>
    </source>
</evidence>
<dbReference type="EMBL" id="JACRSR010000005">
    <property type="protein sequence ID" value="MBC8532179.1"/>
    <property type="molecule type" value="Genomic_DNA"/>
</dbReference>
<dbReference type="FunFam" id="3.30.2350.10:FF:000006">
    <property type="entry name" value="Pseudouridine synthase"/>
    <property type="match status" value="1"/>
</dbReference>
<dbReference type="InterPro" id="IPR036986">
    <property type="entry name" value="S4_RNA-bd_sf"/>
</dbReference>
<reference evidence="9" key="1">
    <citation type="submission" date="2020-08" db="EMBL/GenBank/DDBJ databases">
        <title>Genome public.</title>
        <authorList>
            <person name="Liu C."/>
            <person name="Sun Q."/>
        </authorList>
    </citation>
    <scope>NUCLEOTIDE SEQUENCE</scope>
    <source>
        <strain evidence="9">NSJ-53</strain>
    </source>
</reference>
<comment type="similarity">
    <text evidence="2 7">Belongs to the pseudouridine synthase RluA family.</text>
</comment>
<keyword evidence="3 6" id="KW-0694">RNA-binding</keyword>
<dbReference type="SMART" id="SM00363">
    <property type="entry name" value="S4"/>
    <property type="match status" value="1"/>
</dbReference>
<comment type="catalytic activity">
    <reaction evidence="1 7">
        <text>a uridine in RNA = a pseudouridine in RNA</text>
        <dbReference type="Rhea" id="RHEA:48348"/>
        <dbReference type="Rhea" id="RHEA-COMP:12068"/>
        <dbReference type="Rhea" id="RHEA-COMP:12069"/>
        <dbReference type="ChEBI" id="CHEBI:65314"/>
        <dbReference type="ChEBI" id="CHEBI:65315"/>
    </reaction>
</comment>
<evidence type="ECO:0000313" key="9">
    <source>
        <dbReference type="EMBL" id="MBC8532179.1"/>
    </source>
</evidence>
<dbReference type="SUPFAM" id="SSF55174">
    <property type="entry name" value="Alpha-L RNA-binding motif"/>
    <property type="match status" value="1"/>
</dbReference>
<dbReference type="Gene3D" id="3.30.2350.10">
    <property type="entry name" value="Pseudouridine synthase"/>
    <property type="match status" value="1"/>
</dbReference>
<keyword evidence="4 7" id="KW-0413">Isomerase</keyword>
<dbReference type="EC" id="5.4.99.-" evidence="7"/>
<accession>A0A926D6A6</accession>
<dbReference type="InterPro" id="IPR006225">
    <property type="entry name" value="PsdUridine_synth_RluC/D"/>
</dbReference>
<dbReference type="SUPFAM" id="SSF55120">
    <property type="entry name" value="Pseudouridine synthase"/>
    <property type="match status" value="1"/>
</dbReference>
<evidence type="ECO:0000256" key="5">
    <source>
        <dbReference type="PIRSR" id="PIRSR606225-1"/>
    </source>
</evidence>
<keyword evidence="10" id="KW-1185">Reference proteome</keyword>